<dbReference type="GO" id="GO:0015078">
    <property type="term" value="F:proton transmembrane transporter activity"/>
    <property type="evidence" value="ECO:0007669"/>
    <property type="project" value="InterPro"/>
</dbReference>
<reference evidence="14" key="1">
    <citation type="submission" date="2021-05" db="EMBL/GenBank/DDBJ databases">
        <title>Mitochondrial genomes within bark lice (Insecta: Psocodea: Psocomorpha) reveal novel gene rearrangements containing phylogenetic signal.</title>
        <authorList>
            <person name="Saenz Manchola O.F."/>
            <person name="Virrueta Herrera S."/>
            <person name="D'alessio L.M."/>
            <person name="Yoshizawa K."/>
            <person name="Garcia Aldrete A.N."/>
            <person name="Johnson K.P."/>
        </authorList>
    </citation>
    <scope>NUCLEOTIDE SEQUENCE</scope>
</reference>
<keyword evidence="7 12" id="KW-0375">Hydrogen ion transport</keyword>
<comment type="similarity">
    <text evidence="2 12">Belongs to the ATPase protein 8 family.</text>
</comment>
<proteinExistence type="inferred from homology"/>
<comment type="subunit">
    <text evidence="3">F-type ATPases have 2 components, CF(1) - the catalytic core - and CF(0) - the membrane proton channel.</text>
</comment>
<dbReference type="Pfam" id="PF00895">
    <property type="entry name" value="ATP-synt_8"/>
    <property type="match status" value="1"/>
</dbReference>
<evidence type="ECO:0000313" key="14">
    <source>
        <dbReference type="EMBL" id="UGS80480.1"/>
    </source>
</evidence>
<dbReference type="EMBL" id="MZ274206">
    <property type="protein sequence ID" value="UGS80480.1"/>
    <property type="molecule type" value="Genomic_DNA"/>
</dbReference>
<evidence type="ECO:0000256" key="10">
    <source>
        <dbReference type="ARBA" id="ARBA00023128"/>
    </source>
</evidence>
<keyword evidence="10 12" id="KW-0496">Mitochondrion</keyword>
<dbReference type="AlphaFoldDB" id="A0A8K1ZG30"/>
<keyword evidence="6 12" id="KW-0812">Transmembrane</keyword>
<comment type="subcellular location">
    <subcellularLocation>
        <location evidence="1 12">Mitochondrion membrane</location>
        <topology evidence="1 12">Single-pass membrane protein</topology>
    </subcellularLocation>
</comment>
<keyword evidence="8 13" id="KW-1133">Transmembrane helix</keyword>
<dbReference type="InterPro" id="IPR001421">
    <property type="entry name" value="ATP8_metazoa"/>
</dbReference>
<accession>A0A8K1ZG30</accession>
<evidence type="ECO:0000256" key="3">
    <source>
        <dbReference type="ARBA" id="ARBA00011291"/>
    </source>
</evidence>
<evidence type="ECO:0000256" key="7">
    <source>
        <dbReference type="ARBA" id="ARBA00022781"/>
    </source>
</evidence>
<evidence type="ECO:0000256" key="11">
    <source>
        <dbReference type="ARBA" id="ARBA00023136"/>
    </source>
</evidence>
<dbReference type="GO" id="GO:0015986">
    <property type="term" value="P:proton motive force-driven ATP synthesis"/>
    <property type="evidence" value="ECO:0007669"/>
    <property type="project" value="InterPro"/>
</dbReference>
<organism evidence="14">
    <name type="scientific">Nepiomorpha sp. NespEL</name>
    <dbReference type="NCBI Taxonomy" id="1940904"/>
    <lineage>
        <taxon>Eukaryota</taxon>
        <taxon>Metazoa</taxon>
        <taxon>Ecdysozoa</taxon>
        <taxon>Arthropoda</taxon>
        <taxon>Hexapoda</taxon>
        <taxon>Insecta</taxon>
        <taxon>Pterygota</taxon>
        <taxon>Neoptera</taxon>
        <taxon>Paraneoptera</taxon>
        <taxon>Psocodea</taxon>
        <taxon>Psocomorpha</taxon>
        <taxon>Homilopsocidea</taxon>
        <taxon>Elipsocoidea</taxon>
        <taxon>Elipsocidae</taxon>
        <taxon>Nepiomorpha</taxon>
    </lineage>
</organism>
<evidence type="ECO:0000256" key="1">
    <source>
        <dbReference type="ARBA" id="ARBA00004304"/>
    </source>
</evidence>
<evidence type="ECO:0000256" key="5">
    <source>
        <dbReference type="ARBA" id="ARBA00022547"/>
    </source>
</evidence>
<keyword evidence="5 12" id="KW-0138">CF(0)</keyword>
<sequence>MPQMNPTYWLSLFSMFISVLILTNCIIFFFKQYKSHKPSISNVTSQTTNWKW</sequence>
<evidence type="ECO:0000256" key="2">
    <source>
        <dbReference type="ARBA" id="ARBA00008892"/>
    </source>
</evidence>
<evidence type="ECO:0000256" key="6">
    <source>
        <dbReference type="ARBA" id="ARBA00022692"/>
    </source>
</evidence>
<evidence type="ECO:0000256" key="9">
    <source>
        <dbReference type="ARBA" id="ARBA00023065"/>
    </source>
</evidence>
<gene>
    <name evidence="14" type="primary">ATP8</name>
</gene>
<geneLocation type="mitochondrion" evidence="14"/>
<keyword evidence="9 12" id="KW-0406">Ion transport</keyword>
<evidence type="ECO:0000256" key="8">
    <source>
        <dbReference type="ARBA" id="ARBA00022989"/>
    </source>
</evidence>
<keyword evidence="4 12" id="KW-0813">Transport</keyword>
<evidence type="ECO:0000256" key="4">
    <source>
        <dbReference type="ARBA" id="ARBA00022448"/>
    </source>
</evidence>
<keyword evidence="11 13" id="KW-0472">Membrane</keyword>
<protein>
    <recommendedName>
        <fullName evidence="12">ATP synthase complex subunit 8</fullName>
    </recommendedName>
</protein>
<dbReference type="GO" id="GO:0045259">
    <property type="term" value="C:proton-transporting ATP synthase complex"/>
    <property type="evidence" value="ECO:0007669"/>
    <property type="project" value="UniProtKB-KW"/>
</dbReference>
<name>A0A8K1ZG30_9NEOP</name>
<feature type="transmembrane region" description="Helical" evidence="13">
    <location>
        <begin position="6"/>
        <end position="30"/>
    </location>
</feature>
<dbReference type="GO" id="GO:0031966">
    <property type="term" value="C:mitochondrial membrane"/>
    <property type="evidence" value="ECO:0007669"/>
    <property type="project" value="UniProtKB-SubCell"/>
</dbReference>
<evidence type="ECO:0000256" key="12">
    <source>
        <dbReference type="RuleBase" id="RU003661"/>
    </source>
</evidence>
<evidence type="ECO:0000256" key="13">
    <source>
        <dbReference type="SAM" id="Phobius"/>
    </source>
</evidence>